<dbReference type="InterPro" id="IPR008040">
    <property type="entry name" value="Hydant_A_N"/>
</dbReference>
<reference evidence="3" key="1">
    <citation type="submission" date="2022-06" db="EMBL/GenBank/DDBJ databases">
        <title>CFH 74404 Thermomicrobiaceae sp.</title>
        <authorList>
            <person name="Ming H."/>
            <person name="Li W.-J."/>
            <person name="Zhao Z."/>
        </authorList>
    </citation>
    <scope>NUCLEOTIDE SEQUENCE</scope>
    <source>
        <strain evidence="3">CFH 74404</strain>
    </source>
</reference>
<evidence type="ECO:0008006" key="5">
    <source>
        <dbReference type="Google" id="ProtNLM"/>
    </source>
</evidence>
<dbReference type="PANTHER" id="PTHR11365:SF23">
    <property type="entry name" value="HYPOTHETICAL 5-OXOPROLINASE (EUROFUNG)-RELATED"/>
    <property type="match status" value="1"/>
</dbReference>
<dbReference type="AlphaFoldDB" id="A0AA41WC76"/>
<sequence length="705" mass="75487">MGIRVGIDVGGTFTKAVAIESVSGALVGKVTVPTTHHAAEGVARGLVEAFKSLLQRTGIDVERIELVVLSTTQAVNALLEGDVAPVGVVGIGPEANRKEAFRRTRIDSVQLTPERRLPVFHAFLEVEELSEERIADTLRALVARGARAIAVSAAYGVEDPAPERAVLEVATGLGLPATAGHEMSGLYGLEVRTLTAAVNASILPRMAETTRWVEQSLAESGLQVPLMIMHGDLAVSPLEEARRLAASTILSGPAASVAGALLYHKLLDGLFMEVGGTSTNVGVIRQGRPVMKYVRIMDHPTCLRSVDVRVAGVAGGSLVRLRGRKLAGVGPRSAHIAGLPYPCFVPPEMLSNLRLVTLAPRPGDPEDYAALEDDEGRRYAVTLTDAANALGLVPEGDYARGYQESARRAIAPLGERLGLPVERAAQLIIDQAAREVEPLLRDLVREYHLRRPVLLGLGGGAAVLVPALARRLGVDYQIVPHAEVISSIGVALAPISVEVERSFNPTEPAKLLEWVRELEQVAIRYGADPQTVQVTVEPIPERAAVRLRAAGSCRGTAGSRLGTVDAATARSLAAQALGVRPETLDLAFDNGFYRVFQAEAGWGFGPFRRRCRLAVIDREGAVRFVADDGTYLSGEPQELEQKLRELGHAHARWYAVRPNLLVVQGPRCLNLPDWGPHRFDLSALGLDGAAREQIAVLAGMSLARR</sequence>
<comment type="caution">
    <text evidence="3">The sequence shown here is derived from an EMBL/GenBank/DDBJ whole genome shotgun (WGS) entry which is preliminary data.</text>
</comment>
<evidence type="ECO:0000313" key="3">
    <source>
        <dbReference type="EMBL" id="MCM8749257.1"/>
    </source>
</evidence>
<dbReference type="SUPFAM" id="SSF53067">
    <property type="entry name" value="Actin-like ATPase domain"/>
    <property type="match status" value="1"/>
</dbReference>
<protein>
    <recommendedName>
        <fullName evidence="5">Hydantoinase</fullName>
    </recommendedName>
</protein>
<feature type="domain" description="Hydantoinase A/oxoprolinase" evidence="1">
    <location>
        <begin position="192"/>
        <end position="496"/>
    </location>
</feature>
<organism evidence="3 4">
    <name type="scientific">Thermalbibacter longus</name>
    <dbReference type="NCBI Taxonomy" id="2951981"/>
    <lineage>
        <taxon>Bacteria</taxon>
        <taxon>Pseudomonadati</taxon>
        <taxon>Thermomicrobiota</taxon>
        <taxon>Thermomicrobia</taxon>
        <taxon>Thermomicrobiales</taxon>
        <taxon>Thermomicrobiaceae</taxon>
        <taxon>Thermalbibacter</taxon>
    </lineage>
</organism>
<dbReference type="Proteomes" id="UP001165306">
    <property type="component" value="Unassembled WGS sequence"/>
</dbReference>
<keyword evidence="4" id="KW-1185">Reference proteome</keyword>
<dbReference type="GO" id="GO:0005829">
    <property type="term" value="C:cytosol"/>
    <property type="evidence" value="ECO:0007669"/>
    <property type="project" value="TreeGrafter"/>
</dbReference>
<accession>A0AA41WC76</accession>
<dbReference type="GO" id="GO:0006749">
    <property type="term" value="P:glutathione metabolic process"/>
    <property type="evidence" value="ECO:0007669"/>
    <property type="project" value="TreeGrafter"/>
</dbReference>
<dbReference type="EMBL" id="JAMSLR010000005">
    <property type="protein sequence ID" value="MCM8749257.1"/>
    <property type="molecule type" value="Genomic_DNA"/>
</dbReference>
<dbReference type="Pfam" id="PF01968">
    <property type="entry name" value="Hydantoinase_A"/>
    <property type="match status" value="1"/>
</dbReference>
<dbReference type="Pfam" id="PF05378">
    <property type="entry name" value="Hydant_A_N"/>
    <property type="match status" value="1"/>
</dbReference>
<dbReference type="InterPro" id="IPR045079">
    <property type="entry name" value="Oxoprolinase-like"/>
</dbReference>
<evidence type="ECO:0000313" key="4">
    <source>
        <dbReference type="Proteomes" id="UP001165306"/>
    </source>
</evidence>
<dbReference type="InterPro" id="IPR002821">
    <property type="entry name" value="Hydantoinase_A"/>
</dbReference>
<dbReference type="Gene3D" id="3.30.420.40">
    <property type="match status" value="1"/>
</dbReference>
<evidence type="ECO:0000259" key="2">
    <source>
        <dbReference type="Pfam" id="PF05378"/>
    </source>
</evidence>
<dbReference type="PANTHER" id="PTHR11365">
    <property type="entry name" value="5-OXOPROLINASE RELATED"/>
    <property type="match status" value="1"/>
</dbReference>
<dbReference type="RefSeq" id="WP_284057038.1">
    <property type="nucleotide sequence ID" value="NZ_JAMSLR010000005.1"/>
</dbReference>
<feature type="domain" description="Hydantoinase/oxoprolinase N-terminal" evidence="2">
    <location>
        <begin position="4"/>
        <end position="171"/>
    </location>
</feature>
<dbReference type="InterPro" id="IPR043129">
    <property type="entry name" value="ATPase_NBD"/>
</dbReference>
<dbReference type="GO" id="GO:0017168">
    <property type="term" value="F:5-oxoprolinase (ATP-hydrolyzing) activity"/>
    <property type="evidence" value="ECO:0007669"/>
    <property type="project" value="TreeGrafter"/>
</dbReference>
<evidence type="ECO:0000259" key="1">
    <source>
        <dbReference type="Pfam" id="PF01968"/>
    </source>
</evidence>
<name>A0AA41WC76_9BACT</name>
<gene>
    <name evidence="3" type="ORF">NET02_08875</name>
</gene>
<proteinExistence type="predicted"/>